<name>A0AC35TU76_9BILA</name>
<dbReference type="WBParaSite" id="RSKR_0000437900.1">
    <property type="protein sequence ID" value="RSKR_0000437900.1"/>
    <property type="gene ID" value="RSKR_0000437900"/>
</dbReference>
<proteinExistence type="predicted"/>
<protein>
    <submittedName>
        <fullName evidence="2">Sex-regulated protein janus-A</fullName>
    </submittedName>
</protein>
<evidence type="ECO:0000313" key="2">
    <source>
        <dbReference type="WBParaSite" id="RSKR_0000437900.1"/>
    </source>
</evidence>
<dbReference type="Proteomes" id="UP000095286">
    <property type="component" value="Unplaced"/>
</dbReference>
<evidence type="ECO:0000313" key="1">
    <source>
        <dbReference type="Proteomes" id="UP000095286"/>
    </source>
</evidence>
<organism evidence="1 2">
    <name type="scientific">Rhabditophanes sp. KR3021</name>
    <dbReference type="NCBI Taxonomy" id="114890"/>
    <lineage>
        <taxon>Eukaryota</taxon>
        <taxon>Metazoa</taxon>
        <taxon>Ecdysozoa</taxon>
        <taxon>Nematoda</taxon>
        <taxon>Chromadorea</taxon>
        <taxon>Rhabditida</taxon>
        <taxon>Tylenchina</taxon>
        <taxon>Panagrolaimomorpha</taxon>
        <taxon>Strongyloidoidea</taxon>
        <taxon>Alloionematidae</taxon>
        <taxon>Rhabditophanes</taxon>
    </lineage>
</organism>
<accession>A0AC35TU76</accession>
<reference evidence="2" key="1">
    <citation type="submission" date="2016-11" db="UniProtKB">
        <authorList>
            <consortium name="WormBaseParasite"/>
        </authorList>
    </citation>
    <scope>IDENTIFICATION</scope>
    <source>
        <strain evidence="2">KR3021</strain>
    </source>
</reference>
<sequence>MATFKTIKDVEISPSGKFKYILIKVTDKATDQVKFIVRGDSSCPYHADILDNVKQGASKEVKLNCPGGGRIIHDPEAKKILVFGYSVGYGRGDHQMAVDILKKEYEDYDITFSNEGY</sequence>